<dbReference type="Pfam" id="PF00270">
    <property type="entry name" value="DEAD"/>
    <property type="match status" value="1"/>
</dbReference>
<dbReference type="Proteomes" id="UP001146793">
    <property type="component" value="Unassembled WGS sequence"/>
</dbReference>
<dbReference type="SUPFAM" id="SSF52540">
    <property type="entry name" value="P-loop containing nucleoside triphosphate hydrolases"/>
    <property type="match status" value="1"/>
</dbReference>
<dbReference type="FunFam" id="3.40.50.300:FF:000007">
    <property type="entry name" value="Pre-mRNA-splicing factor ATP-dependent RNA helicase"/>
    <property type="match status" value="1"/>
</dbReference>
<dbReference type="InterPro" id="IPR003593">
    <property type="entry name" value="AAA+_ATPase"/>
</dbReference>
<evidence type="ECO:0000256" key="1">
    <source>
        <dbReference type="ARBA" id="ARBA00004123"/>
    </source>
</evidence>
<evidence type="ECO:0000256" key="6">
    <source>
        <dbReference type="ARBA" id="ARBA00022806"/>
    </source>
</evidence>
<dbReference type="GO" id="GO:0006397">
    <property type="term" value="P:mRNA processing"/>
    <property type="evidence" value="ECO:0007669"/>
    <property type="project" value="UniProtKB-KW"/>
</dbReference>
<evidence type="ECO:0000313" key="16">
    <source>
        <dbReference type="Proteomes" id="UP001146793"/>
    </source>
</evidence>
<dbReference type="FunFam" id="1.20.120.1080:FF:000001">
    <property type="entry name" value="Pre-mRNA-splicing factor ATP-dependent RNA helicase"/>
    <property type="match status" value="1"/>
</dbReference>
<dbReference type="GO" id="GO:0003724">
    <property type="term" value="F:RNA helicase activity"/>
    <property type="evidence" value="ECO:0007669"/>
    <property type="project" value="UniProtKB-EC"/>
</dbReference>
<dbReference type="Pfam" id="PF00271">
    <property type="entry name" value="Helicase_C"/>
    <property type="match status" value="1"/>
</dbReference>
<keyword evidence="9" id="KW-0539">Nucleus</keyword>
<feature type="coiled-coil region" evidence="11">
    <location>
        <begin position="321"/>
        <end position="354"/>
    </location>
</feature>
<evidence type="ECO:0000256" key="3">
    <source>
        <dbReference type="ARBA" id="ARBA00022664"/>
    </source>
</evidence>
<feature type="region of interest" description="Disordered" evidence="12">
    <location>
        <begin position="247"/>
        <end position="293"/>
    </location>
</feature>
<dbReference type="Gene3D" id="3.40.50.300">
    <property type="entry name" value="P-loop containing nucleotide triphosphate hydrolases"/>
    <property type="match status" value="2"/>
</dbReference>
<dbReference type="InterPro" id="IPR007502">
    <property type="entry name" value="Helicase-assoc_dom"/>
</dbReference>
<accession>A0AAV7YGB3</accession>
<dbReference type="CDD" id="cd18791">
    <property type="entry name" value="SF2_C_RHA"/>
    <property type="match status" value="1"/>
</dbReference>
<dbReference type="PROSITE" id="PS00690">
    <property type="entry name" value="DEAH_ATP_HELICASE"/>
    <property type="match status" value="1"/>
</dbReference>
<dbReference type="PANTHER" id="PTHR18934">
    <property type="entry name" value="ATP-DEPENDENT RNA HELICASE"/>
    <property type="match status" value="1"/>
</dbReference>
<reference evidence="15" key="1">
    <citation type="submission" date="2022-08" db="EMBL/GenBank/DDBJ databases">
        <title>Novel sulphate-reducing endosymbionts in the free-living metamonad Anaeramoeba.</title>
        <authorList>
            <person name="Jerlstrom-Hultqvist J."/>
            <person name="Cepicka I."/>
            <person name="Gallot-Lavallee L."/>
            <person name="Salas-Leiva D."/>
            <person name="Curtis B.A."/>
            <person name="Zahonova K."/>
            <person name="Pipaliya S."/>
            <person name="Dacks J."/>
            <person name="Roger A.J."/>
        </authorList>
    </citation>
    <scope>NUCLEOTIDE SEQUENCE</scope>
    <source>
        <strain evidence="15">Busselton2</strain>
    </source>
</reference>
<dbReference type="GO" id="GO:0008380">
    <property type="term" value="P:RNA splicing"/>
    <property type="evidence" value="ECO:0007669"/>
    <property type="project" value="UniProtKB-KW"/>
</dbReference>
<dbReference type="PANTHER" id="PTHR18934:SF83">
    <property type="entry name" value="PRE-MRNA-SPLICING FACTOR ATP-DEPENDENT RNA HELICASE DHX16"/>
    <property type="match status" value="1"/>
</dbReference>
<feature type="compositionally biased region" description="Low complexity" evidence="12">
    <location>
        <begin position="44"/>
        <end position="61"/>
    </location>
</feature>
<evidence type="ECO:0000313" key="15">
    <source>
        <dbReference type="EMBL" id="KAJ3427714.1"/>
    </source>
</evidence>
<evidence type="ECO:0000256" key="12">
    <source>
        <dbReference type="SAM" id="MobiDB-lite"/>
    </source>
</evidence>
<dbReference type="InterPro" id="IPR027417">
    <property type="entry name" value="P-loop_NTPase"/>
</dbReference>
<dbReference type="GO" id="GO:0071006">
    <property type="term" value="C:U2-type catalytic step 1 spliceosome"/>
    <property type="evidence" value="ECO:0007669"/>
    <property type="project" value="UniProtKB-ARBA"/>
</dbReference>
<dbReference type="InterPro" id="IPR001650">
    <property type="entry name" value="Helicase_C-like"/>
</dbReference>
<keyword evidence="4" id="KW-0547">Nucleotide-binding</keyword>
<comment type="subcellular location">
    <subcellularLocation>
        <location evidence="1">Nucleus</location>
    </subcellularLocation>
</comment>
<keyword evidence="8" id="KW-0508">mRNA splicing</keyword>
<dbReference type="PROSITE" id="PS51192">
    <property type="entry name" value="HELICASE_ATP_BIND_1"/>
    <property type="match status" value="1"/>
</dbReference>
<dbReference type="InterPro" id="IPR011709">
    <property type="entry name" value="DEAD-box_helicase_OB_fold"/>
</dbReference>
<dbReference type="EMBL" id="JANTQA010000060">
    <property type="protein sequence ID" value="KAJ3427714.1"/>
    <property type="molecule type" value="Genomic_DNA"/>
</dbReference>
<dbReference type="InterPro" id="IPR002464">
    <property type="entry name" value="DNA/RNA_helicase_DEAH_CS"/>
</dbReference>
<evidence type="ECO:0000256" key="11">
    <source>
        <dbReference type="SAM" id="Coils"/>
    </source>
</evidence>
<dbReference type="SMART" id="SM00382">
    <property type="entry name" value="AAA"/>
    <property type="match status" value="1"/>
</dbReference>
<dbReference type="PROSITE" id="PS51194">
    <property type="entry name" value="HELICASE_CTER"/>
    <property type="match status" value="1"/>
</dbReference>
<evidence type="ECO:0000256" key="8">
    <source>
        <dbReference type="ARBA" id="ARBA00023187"/>
    </source>
</evidence>
<feature type="domain" description="Helicase ATP-binding" evidence="13">
    <location>
        <begin position="367"/>
        <end position="540"/>
    </location>
</feature>
<comment type="caution">
    <text evidence="15">The sequence shown here is derived from an EMBL/GenBank/DDBJ whole genome shotgun (WGS) entry which is preliminary data.</text>
</comment>
<evidence type="ECO:0000256" key="10">
    <source>
        <dbReference type="ARBA" id="ARBA00047984"/>
    </source>
</evidence>
<keyword evidence="5" id="KW-0378">Hydrolase</keyword>
<feature type="compositionally biased region" description="Basic and acidic residues" evidence="12">
    <location>
        <begin position="71"/>
        <end position="96"/>
    </location>
</feature>
<proteinExistence type="predicted"/>
<evidence type="ECO:0000259" key="13">
    <source>
        <dbReference type="PROSITE" id="PS51192"/>
    </source>
</evidence>
<dbReference type="GO" id="GO:0071013">
    <property type="term" value="C:catalytic step 2 spliceosome"/>
    <property type="evidence" value="ECO:0007669"/>
    <property type="project" value="TreeGrafter"/>
</dbReference>
<feature type="compositionally biased region" description="Basic residues" evidence="12">
    <location>
        <begin position="1"/>
        <end position="18"/>
    </location>
</feature>
<gene>
    <name evidence="15" type="ORF">M0812_25342</name>
</gene>
<dbReference type="GO" id="GO:0005524">
    <property type="term" value="F:ATP binding"/>
    <property type="evidence" value="ECO:0007669"/>
    <property type="project" value="UniProtKB-KW"/>
</dbReference>
<dbReference type="GO" id="GO:0016787">
    <property type="term" value="F:hydrolase activity"/>
    <property type="evidence" value="ECO:0007669"/>
    <property type="project" value="UniProtKB-KW"/>
</dbReference>
<name>A0AAV7YGB3_9EUKA</name>
<protein>
    <recommendedName>
        <fullName evidence="2">RNA helicase</fullName>
        <ecNumber evidence="2">3.6.4.13</ecNumber>
    </recommendedName>
</protein>
<dbReference type="EC" id="3.6.4.13" evidence="2"/>
<feature type="region of interest" description="Disordered" evidence="12">
    <location>
        <begin position="1"/>
        <end position="109"/>
    </location>
</feature>
<evidence type="ECO:0000256" key="4">
    <source>
        <dbReference type="ARBA" id="ARBA00022741"/>
    </source>
</evidence>
<dbReference type="SMART" id="SM00487">
    <property type="entry name" value="DEXDc"/>
    <property type="match status" value="1"/>
</dbReference>
<comment type="catalytic activity">
    <reaction evidence="10">
        <text>ATP + H2O = ADP + phosphate + H(+)</text>
        <dbReference type="Rhea" id="RHEA:13065"/>
        <dbReference type="ChEBI" id="CHEBI:15377"/>
        <dbReference type="ChEBI" id="CHEBI:15378"/>
        <dbReference type="ChEBI" id="CHEBI:30616"/>
        <dbReference type="ChEBI" id="CHEBI:43474"/>
        <dbReference type="ChEBI" id="CHEBI:456216"/>
        <dbReference type="EC" id="3.6.4.13"/>
    </reaction>
</comment>
<dbReference type="AlphaFoldDB" id="A0AAV7YGB3"/>
<dbReference type="Pfam" id="PF07717">
    <property type="entry name" value="OB_NTP_bind"/>
    <property type="match status" value="1"/>
</dbReference>
<keyword evidence="7" id="KW-0067">ATP-binding</keyword>
<feature type="compositionally biased region" description="Low complexity" evidence="12">
    <location>
        <begin position="272"/>
        <end position="285"/>
    </location>
</feature>
<feature type="coiled-coil region" evidence="11">
    <location>
        <begin position="142"/>
        <end position="187"/>
    </location>
</feature>
<dbReference type="SMART" id="SM00490">
    <property type="entry name" value="HELICc"/>
    <property type="match status" value="1"/>
</dbReference>
<dbReference type="Pfam" id="PF04408">
    <property type="entry name" value="WHD_HA2"/>
    <property type="match status" value="1"/>
</dbReference>
<feature type="compositionally biased region" description="Basic residues" evidence="12">
    <location>
        <begin position="247"/>
        <end position="270"/>
    </location>
</feature>
<sequence length="1006" mass="115071">MSKKKSNFRKIKKQKNRTRGISIIDVNEETSSGAVIKRSTGFYEDSSSSELSSDSSSSSNANEEEEEGDEEIMKSLSKDTKEREEFESRLEERDSENLQGLEDLNDMEKGDYEERKQRLQLLLGEKEDFTKERSTRRYLYLKKRMVDKYKELELKVKEEQQLIKDGVEFSKEELDLYQHNLETLRQLSRLQNEEKMDQFLKSYSLPGEGKELDGTKGFIKEDIEVSEQSKWEDLKIANSIFKPVNRKRKAYSKSRRKRKTNRDKKKRGKGHYSGSTSSSYTSSSGTDEENVQGEEQNDYNLLLQNPIDFVKDAVMSGTLDLDKLAEELKNKKELQRKERENKQLNERLSMKQQRASLPIYRHREGLLEAIGKHQVIIVVGETGSGKTTQIPQYLYEAGYNRKTGNEGSDREFMLVGCTQPRRVAAMSVAKRVSDEMDVKLGHEVGYCIRFEDRTNKDTKIKYMTDGMLLREFLREPDLASYSVLMIDEAHERTLQTDVLFGLVKDVARFRSDFKLIISSATLDAQKFSEYFDDAPIYEVPGRRYPVEILYTKQPEGDYVDAAVVTALQIHVTQQLGDILIFLTGQSEIETAASILEDRSRNLGGKIKELIICPIYASLPSNEQAKVFKPTPKNARKIVIATNIAETSLTINGIVYVIDAGFIKQNCYSPKTGVESLVVTPVCKASARQRAGRAGRLCPGKCFRLYTKWSYKHEIEESSIPEIQRTNLGSVVLLLKSLGIDDLINFDYMDPPPSETLIASVQQLYALGALNNLGELTTLGRKMAEFPLDPMLSKSLINSEKYGVSQEVMVIASMLSVNNNIFFYPKKGQNVTVANNAISAFYVTEGDHLTLLNVYSQWKDSNYSTQWCYENFVQPRALNRAKDIMEQLQNLCERVEVALKSNPTDKIQIAKALTSGYFYHTARLQRNGEYKTLKNPIDVDIHPTSSTFKEKPKCVIYYELVMTTKNYMRTVAQIQPEWLVEVAPHYYTQKEIEFGESSKKKLPKIKN</sequence>
<evidence type="ECO:0000256" key="5">
    <source>
        <dbReference type="ARBA" id="ARBA00022801"/>
    </source>
</evidence>
<evidence type="ECO:0000256" key="7">
    <source>
        <dbReference type="ARBA" id="ARBA00022840"/>
    </source>
</evidence>
<evidence type="ECO:0000256" key="2">
    <source>
        <dbReference type="ARBA" id="ARBA00012552"/>
    </source>
</evidence>
<evidence type="ECO:0000256" key="9">
    <source>
        <dbReference type="ARBA" id="ARBA00023242"/>
    </source>
</evidence>
<dbReference type="Pfam" id="PF21010">
    <property type="entry name" value="HA2_C"/>
    <property type="match status" value="1"/>
</dbReference>
<evidence type="ECO:0000259" key="14">
    <source>
        <dbReference type="PROSITE" id="PS51194"/>
    </source>
</evidence>
<dbReference type="FunFam" id="3.40.50.300:FF:000726">
    <property type="entry name" value="Pre-mRNA-splicing factor ATP-dependent RNA helicase"/>
    <property type="match status" value="1"/>
</dbReference>
<dbReference type="InterPro" id="IPR014001">
    <property type="entry name" value="Helicase_ATP-bd"/>
</dbReference>
<feature type="domain" description="Helicase C-terminal" evidence="14">
    <location>
        <begin position="563"/>
        <end position="738"/>
    </location>
</feature>
<organism evidence="15 16">
    <name type="scientific">Anaeramoeba flamelloides</name>
    <dbReference type="NCBI Taxonomy" id="1746091"/>
    <lineage>
        <taxon>Eukaryota</taxon>
        <taxon>Metamonada</taxon>
        <taxon>Anaeramoebidae</taxon>
        <taxon>Anaeramoeba</taxon>
    </lineage>
</organism>
<dbReference type="InterPro" id="IPR048333">
    <property type="entry name" value="HA2_WH"/>
</dbReference>
<dbReference type="Gene3D" id="1.20.120.1080">
    <property type="match status" value="1"/>
</dbReference>
<keyword evidence="6" id="KW-0347">Helicase</keyword>
<dbReference type="SMART" id="SM00847">
    <property type="entry name" value="HA2"/>
    <property type="match status" value="1"/>
</dbReference>
<dbReference type="GO" id="GO:0003723">
    <property type="term" value="F:RNA binding"/>
    <property type="evidence" value="ECO:0007669"/>
    <property type="project" value="TreeGrafter"/>
</dbReference>
<keyword evidence="3" id="KW-0507">mRNA processing</keyword>
<keyword evidence="11" id="KW-0175">Coiled coil</keyword>
<dbReference type="InterPro" id="IPR011545">
    <property type="entry name" value="DEAD/DEAH_box_helicase_dom"/>
</dbReference>